<feature type="compositionally biased region" description="Low complexity" evidence="1">
    <location>
        <begin position="19"/>
        <end position="33"/>
    </location>
</feature>
<accession>G5AIP7</accession>
<reference evidence="2 3" key="1">
    <citation type="journal article" date="2006" name="Science">
        <title>Phytophthora genome sequences uncover evolutionary origins and mechanisms of pathogenesis.</title>
        <authorList>
            <person name="Tyler B.M."/>
            <person name="Tripathy S."/>
            <person name="Zhang X."/>
            <person name="Dehal P."/>
            <person name="Jiang R.H."/>
            <person name="Aerts A."/>
            <person name="Arredondo F.D."/>
            <person name="Baxter L."/>
            <person name="Bensasson D."/>
            <person name="Beynon J.L."/>
            <person name="Chapman J."/>
            <person name="Damasceno C.M."/>
            <person name="Dorrance A.E."/>
            <person name="Dou D."/>
            <person name="Dickerman A.W."/>
            <person name="Dubchak I.L."/>
            <person name="Garbelotto M."/>
            <person name="Gijzen M."/>
            <person name="Gordon S.G."/>
            <person name="Govers F."/>
            <person name="Grunwald N.J."/>
            <person name="Huang W."/>
            <person name="Ivors K.L."/>
            <person name="Jones R.W."/>
            <person name="Kamoun S."/>
            <person name="Krampis K."/>
            <person name="Lamour K.H."/>
            <person name="Lee M.K."/>
            <person name="McDonald W.H."/>
            <person name="Medina M."/>
            <person name="Meijer H.J."/>
            <person name="Nordberg E.K."/>
            <person name="Maclean D.J."/>
            <person name="Ospina-Giraldo M.D."/>
            <person name="Morris P.F."/>
            <person name="Phuntumart V."/>
            <person name="Putnam N.H."/>
            <person name="Rash S."/>
            <person name="Rose J.K."/>
            <person name="Sakihama Y."/>
            <person name="Salamov A.A."/>
            <person name="Savidor A."/>
            <person name="Scheuring C.F."/>
            <person name="Smith B.M."/>
            <person name="Sobral B.W."/>
            <person name="Terry A."/>
            <person name="Torto-Alalibo T.A."/>
            <person name="Win J."/>
            <person name="Xu Z."/>
            <person name="Zhang H."/>
            <person name="Grigoriev I.V."/>
            <person name="Rokhsar D.S."/>
            <person name="Boore J.L."/>
        </authorList>
    </citation>
    <scope>NUCLEOTIDE SEQUENCE [LARGE SCALE GENOMIC DNA]</scope>
    <source>
        <strain evidence="2 3">P6497</strain>
    </source>
</reference>
<proteinExistence type="predicted"/>
<dbReference type="KEGG" id="psoj:PHYSODRAFT_250016"/>
<feature type="compositionally biased region" description="Low complexity" evidence="1">
    <location>
        <begin position="63"/>
        <end position="72"/>
    </location>
</feature>
<dbReference type="RefSeq" id="XP_009539948.1">
    <property type="nucleotide sequence ID" value="XM_009541653.1"/>
</dbReference>
<dbReference type="AlphaFoldDB" id="G5AIP7"/>
<dbReference type="EMBL" id="JH159178">
    <property type="protein sequence ID" value="EGZ04573.1"/>
    <property type="molecule type" value="Genomic_DNA"/>
</dbReference>
<protein>
    <submittedName>
        <fullName evidence="2">Uncharacterized protein</fullName>
    </submittedName>
</protein>
<gene>
    <name evidence="2" type="ORF">PHYSODRAFT_250016</name>
</gene>
<dbReference type="CDD" id="cd00024">
    <property type="entry name" value="CD_CSD"/>
    <property type="match status" value="1"/>
</dbReference>
<feature type="compositionally biased region" description="Basic and acidic residues" evidence="1">
    <location>
        <begin position="35"/>
        <end position="48"/>
    </location>
</feature>
<evidence type="ECO:0000256" key="1">
    <source>
        <dbReference type="SAM" id="MobiDB-lite"/>
    </source>
</evidence>
<sequence length="388" mass="41855">MAHCQQQSLDGHGDTLEDSAVSSSGAGHAVLSAERPGEKEARHAAKIRERTRKRAAARKENQGAGAESSVEAATTASGGCEAAGAGVKKAAGAKEKKLKKAAGAKARKAVGGPLAEALQAAMAEAAADSMETAPAASSVAPCGSCSGAGAPATCHGTSKQVTVTSDYATTKMTWRVARINDRRSSPRGPEYRVLWLSRLLVNRRYYQRTWEPLQQLLDDGFANEVDLVDRWKESGVEKFWPKDEFGKRAIGADARGLCMFNALKRATELAGRPDIVTQVDIDTFVADELREPGVDLTGGPSWKVVLRFLRRLRDAGRDFIFKAIAKNNFTIAGRRGALGHAFVLSVQGKEGKVRRIYDLKEPKPVASAMDWITFVACIRPFIVFKKSR</sequence>
<feature type="region of interest" description="Disordered" evidence="1">
    <location>
        <begin position="1"/>
        <end position="72"/>
    </location>
</feature>
<keyword evidence="3" id="KW-1185">Reference proteome</keyword>
<evidence type="ECO:0000313" key="3">
    <source>
        <dbReference type="Proteomes" id="UP000002640"/>
    </source>
</evidence>
<dbReference type="Proteomes" id="UP000002640">
    <property type="component" value="Unassembled WGS sequence"/>
</dbReference>
<dbReference type="GeneID" id="20637995"/>
<organism evidence="2 3">
    <name type="scientific">Phytophthora sojae (strain P6497)</name>
    <name type="common">Soybean stem and root rot agent</name>
    <name type="synonym">Phytophthora megasperma f. sp. glycines</name>
    <dbReference type="NCBI Taxonomy" id="1094619"/>
    <lineage>
        <taxon>Eukaryota</taxon>
        <taxon>Sar</taxon>
        <taxon>Stramenopiles</taxon>
        <taxon>Oomycota</taxon>
        <taxon>Peronosporomycetes</taxon>
        <taxon>Peronosporales</taxon>
        <taxon>Peronosporaceae</taxon>
        <taxon>Phytophthora</taxon>
    </lineage>
</organism>
<evidence type="ECO:0000313" key="2">
    <source>
        <dbReference type="EMBL" id="EGZ04573.1"/>
    </source>
</evidence>
<name>G5AIP7_PHYSP</name>
<dbReference type="InParanoid" id="G5AIP7"/>